<feature type="transmembrane region" description="Helical" evidence="6">
    <location>
        <begin position="185"/>
        <end position="202"/>
    </location>
</feature>
<evidence type="ECO:0000256" key="5">
    <source>
        <dbReference type="ARBA" id="ARBA00023136"/>
    </source>
</evidence>
<feature type="transmembrane region" description="Helical" evidence="6">
    <location>
        <begin position="269"/>
        <end position="296"/>
    </location>
</feature>
<feature type="transmembrane region" description="Helical" evidence="6">
    <location>
        <begin position="149"/>
        <end position="173"/>
    </location>
</feature>
<gene>
    <name evidence="7" type="ORF">F1737_08470</name>
</gene>
<dbReference type="GeneID" id="85230191"/>
<protein>
    <submittedName>
        <fullName evidence="7">Amino acid permease</fullName>
    </submittedName>
</protein>
<dbReference type="AlphaFoldDB" id="A0AA97FC32"/>
<proteinExistence type="predicted"/>
<dbReference type="GO" id="GO:0005886">
    <property type="term" value="C:plasma membrane"/>
    <property type="evidence" value="ECO:0007669"/>
    <property type="project" value="UniProtKB-SubCell"/>
</dbReference>
<feature type="transmembrane region" description="Helical" evidence="6">
    <location>
        <begin position="223"/>
        <end position="249"/>
    </location>
</feature>
<keyword evidence="2" id="KW-1003">Cell membrane</keyword>
<name>A0AA97FC32_9EURY</name>
<feature type="transmembrane region" description="Helical" evidence="6">
    <location>
        <begin position="317"/>
        <end position="338"/>
    </location>
</feature>
<reference evidence="7 8" key="1">
    <citation type="submission" date="2019-09" db="EMBL/GenBank/DDBJ databases">
        <title>The complete genome of Methanoplanus sp. FWC-SCC4.</title>
        <authorList>
            <person name="Chen S.-C."/>
            <person name="Zhou Y.-Z."/>
            <person name="Lai M.-C."/>
        </authorList>
    </citation>
    <scope>NUCLEOTIDE SEQUENCE [LARGE SCALE GENOMIC DNA]</scope>
    <source>
        <strain evidence="7 8">FWC-SCC4</strain>
    </source>
</reference>
<keyword evidence="4 6" id="KW-1133">Transmembrane helix</keyword>
<dbReference type="Gene3D" id="1.20.1740.10">
    <property type="entry name" value="Amino acid/polyamine transporter I"/>
    <property type="match status" value="1"/>
</dbReference>
<evidence type="ECO:0000256" key="3">
    <source>
        <dbReference type="ARBA" id="ARBA00022692"/>
    </source>
</evidence>
<sequence length="431" mass="46026">MDKREEQVPLMRVLGLPEVVISGVGVILGAGIYALIGEAAATSGNALWLSFLLSASIAAFTGLSYMELSSMFPEASAEYEYTRQSFGCTLAFITGTLVILSGIIGASTVALGFAGYFNGFTGADLYTVAIFLIISLAAVLFIGIKQSAYIAIIFTFIESAGLVGIIAIALPHIGSVNYLEMPQGISGVFIAASLIFFAYQGFEEIVKLSEETVSPEKNIPKGLLLALIFTIILYILVSISIVSIGGWEAVAGSPNPFAKIAGSVFPEGYLIFTFIALFATANTVLLMMLSASRIMYGMAKKGRLPQAVSYVSKSRRTPVVAIVIVTVLSILFLSAGGIKDVAFITNFTLFATFAIINASVIVLRIIMPDSKRPFKVPFSILKVPVIPLLGIMTCLFFLFQMDMSIILIGVGIIIISATINVLYQTSLKRKG</sequence>
<evidence type="ECO:0000256" key="2">
    <source>
        <dbReference type="ARBA" id="ARBA00022475"/>
    </source>
</evidence>
<keyword evidence="8" id="KW-1185">Reference proteome</keyword>
<evidence type="ECO:0000313" key="8">
    <source>
        <dbReference type="Proteomes" id="UP001301797"/>
    </source>
</evidence>
<dbReference type="EMBL" id="CP043875">
    <property type="protein sequence ID" value="WOF16720.1"/>
    <property type="molecule type" value="Genomic_DNA"/>
</dbReference>
<evidence type="ECO:0000313" key="7">
    <source>
        <dbReference type="EMBL" id="WOF16720.1"/>
    </source>
</evidence>
<accession>A0AA97FC32</accession>
<evidence type="ECO:0000256" key="4">
    <source>
        <dbReference type="ARBA" id="ARBA00022989"/>
    </source>
</evidence>
<dbReference type="Proteomes" id="UP001301797">
    <property type="component" value="Chromosome"/>
</dbReference>
<dbReference type="GO" id="GO:0022857">
    <property type="term" value="F:transmembrane transporter activity"/>
    <property type="evidence" value="ECO:0007669"/>
    <property type="project" value="InterPro"/>
</dbReference>
<feature type="transmembrane region" description="Helical" evidence="6">
    <location>
        <begin position="379"/>
        <end position="399"/>
    </location>
</feature>
<feature type="transmembrane region" description="Helical" evidence="6">
    <location>
        <begin position="48"/>
        <end position="68"/>
    </location>
</feature>
<feature type="transmembrane region" description="Helical" evidence="6">
    <location>
        <begin position="89"/>
        <end position="117"/>
    </location>
</feature>
<dbReference type="PANTHER" id="PTHR42770">
    <property type="entry name" value="AMINO ACID TRANSPORTER-RELATED"/>
    <property type="match status" value="1"/>
</dbReference>
<evidence type="ECO:0000256" key="6">
    <source>
        <dbReference type="SAM" id="Phobius"/>
    </source>
</evidence>
<keyword evidence="3 6" id="KW-0812">Transmembrane</keyword>
<dbReference type="RefSeq" id="WP_317136146.1">
    <property type="nucleotide sequence ID" value="NZ_CP043875.1"/>
</dbReference>
<evidence type="ECO:0000256" key="1">
    <source>
        <dbReference type="ARBA" id="ARBA00004651"/>
    </source>
</evidence>
<dbReference type="InterPro" id="IPR002293">
    <property type="entry name" value="AA/rel_permease1"/>
</dbReference>
<dbReference type="KEGG" id="mefw:F1737_08470"/>
<comment type="subcellular location">
    <subcellularLocation>
        <location evidence="1">Cell membrane</location>
        <topology evidence="1">Multi-pass membrane protein</topology>
    </subcellularLocation>
</comment>
<feature type="transmembrane region" description="Helical" evidence="6">
    <location>
        <begin position="12"/>
        <end position="36"/>
    </location>
</feature>
<dbReference type="Pfam" id="PF13520">
    <property type="entry name" value="AA_permease_2"/>
    <property type="match status" value="1"/>
</dbReference>
<dbReference type="PIRSF" id="PIRSF006060">
    <property type="entry name" value="AA_transporter"/>
    <property type="match status" value="1"/>
</dbReference>
<dbReference type="PANTHER" id="PTHR42770:SF11">
    <property type="entry name" value="INNER MEMBRANE TRANSPORT PROTEIN YBAT"/>
    <property type="match status" value="1"/>
</dbReference>
<feature type="transmembrane region" description="Helical" evidence="6">
    <location>
        <begin position="344"/>
        <end position="367"/>
    </location>
</feature>
<organism evidence="7 8">
    <name type="scientific">Methanochimaera problematica</name>
    <dbReference type="NCBI Taxonomy" id="2609417"/>
    <lineage>
        <taxon>Archaea</taxon>
        <taxon>Methanobacteriati</taxon>
        <taxon>Methanobacteriota</taxon>
        <taxon>Stenosarchaea group</taxon>
        <taxon>Methanomicrobia</taxon>
        <taxon>Methanomicrobiales</taxon>
        <taxon>Methanomicrobiaceae</taxon>
        <taxon>Methanochimaera</taxon>
    </lineage>
</organism>
<dbReference type="InterPro" id="IPR050367">
    <property type="entry name" value="APC_superfamily"/>
</dbReference>
<keyword evidence="5 6" id="KW-0472">Membrane</keyword>
<feature type="transmembrane region" description="Helical" evidence="6">
    <location>
        <begin position="123"/>
        <end position="142"/>
    </location>
</feature>
<feature type="transmembrane region" description="Helical" evidence="6">
    <location>
        <begin position="405"/>
        <end position="423"/>
    </location>
</feature>